<feature type="compositionally biased region" description="Polar residues" evidence="1">
    <location>
        <begin position="58"/>
        <end position="76"/>
    </location>
</feature>
<dbReference type="Proteomes" id="UP000813463">
    <property type="component" value="Chromosome 4"/>
</dbReference>
<protein>
    <submittedName>
        <fullName evidence="3">Uncharacterized mitochondrial protein AtMg00810</fullName>
    </submittedName>
</protein>
<organism evidence="2 3">
    <name type="scientific">Spinacia oleracea</name>
    <name type="common">Spinach</name>
    <dbReference type="NCBI Taxonomy" id="3562"/>
    <lineage>
        <taxon>Eukaryota</taxon>
        <taxon>Viridiplantae</taxon>
        <taxon>Streptophyta</taxon>
        <taxon>Embryophyta</taxon>
        <taxon>Tracheophyta</taxon>
        <taxon>Spermatophyta</taxon>
        <taxon>Magnoliopsida</taxon>
        <taxon>eudicotyledons</taxon>
        <taxon>Gunneridae</taxon>
        <taxon>Pentapetalae</taxon>
        <taxon>Caryophyllales</taxon>
        <taxon>Chenopodiaceae</taxon>
        <taxon>Chenopodioideae</taxon>
        <taxon>Anserineae</taxon>
        <taxon>Spinacia</taxon>
    </lineage>
</organism>
<proteinExistence type="predicted"/>
<sequence length="112" mass="12165">MTYILLYIDDIILATSSDTLRKSFISLLFSECKMKDLGPLSYFLGIAVTRHSGMASCKPSSTTVDTKAKPSASTGSPADDPSLYRSLAGALKYLTFTRPDISYAVQQVSFHA</sequence>
<keyword evidence="2" id="KW-1185">Reference proteome</keyword>
<accession>A0ABM3RQI7</accession>
<evidence type="ECO:0000313" key="2">
    <source>
        <dbReference type="Proteomes" id="UP000813463"/>
    </source>
</evidence>
<evidence type="ECO:0000313" key="3">
    <source>
        <dbReference type="RefSeq" id="XP_056697890.1"/>
    </source>
</evidence>
<dbReference type="RefSeq" id="XP_056697890.1">
    <property type="nucleotide sequence ID" value="XM_056841912.1"/>
</dbReference>
<feature type="region of interest" description="Disordered" evidence="1">
    <location>
        <begin position="56"/>
        <end position="81"/>
    </location>
</feature>
<reference evidence="2" key="1">
    <citation type="journal article" date="2021" name="Nat. Commun.">
        <title>Genomic analyses provide insights into spinach domestication and the genetic basis of agronomic traits.</title>
        <authorList>
            <person name="Cai X."/>
            <person name="Sun X."/>
            <person name="Xu C."/>
            <person name="Sun H."/>
            <person name="Wang X."/>
            <person name="Ge C."/>
            <person name="Zhang Z."/>
            <person name="Wang Q."/>
            <person name="Fei Z."/>
            <person name="Jiao C."/>
            <person name="Wang Q."/>
        </authorList>
    </citation>
    <scope>NUCLEOTIDE SEQUENCE [LARGE SCALE GENOMIC DNA]</scope>
    <source>
        <strain evidence="2">cv. Varoflay</strain>
    </source>
</reference>
<gene>
    <name evidence="3" type="primary">LOC130471662</name>
</gene>
<name>A0ABM3RQI7_SPIOL</name>
<reference evidence="3" key="2">
    <citation type="submission" date="2025-08" db="UniProtKB">
        <authorList>
            <consortium name="RefSeq"/>
        </authorList>
    </citation>
    <scope>IDENTIFICATION</scope>
    <source>
        <tissue evidence="3">Leaf</tissue>
    </source>
</reference>
<dbReference type="SUPFAM" id="SSF56672">
    <property type="entry name" value="DNA/RNA polymerases"/>
    <property type="match status" value="1"/>
</dbReference>
<dbReference type="InterPro" id="IPR043502">
    <property type="entry name" value="DNA/RNA_pol_sf"/>
</dbReference>
<dbReference type="GeneID" id="130471662"/>
<evidence type="ECO:0000256" key="1">
    <source>
        <dbReference type="SAM" id="MobiDB-lite"/>
    </source>
</evidence>